<dbReference type="RefSeq" id="WP_255228743.1">
    <property type="nucleotide sequence ID" value="NZ_JAJEKE010000019.1"/>
</dbReference>
<evidence type="ECO:0000256" key="1">
    <source>
        <dbReference type="ARBA" id="ARBA00022801"/>
    </source>
</evidence>
<evidence type="ECO:0000313" key="4">
    <source>
        <dbReference type="Proteomes" id="UP001651880"/>
    </source>
</evidence>
<dbReference type="InterPro" id="IPR032466">
    <property type="entry name" value="Metal_Hydrolase"/>
</dbReference>
<gene>
    <name evidence="3" type="ORF">LJD61_16955</name>
</gene>
<evidence type="ECO:0000259" key="2">
    <source>
        <dbReference type="Pfam" id="PF01979"/>
    </source>
</evidence>
<dbReference type="Gene3D" id="3.20.20.140">
    <property type="entry name" value="Metal-dependent hydrolases"/>
    <property type="match status" value="1"/>
</dbReference>
<evidence type="ECO:0000313" key="3">
    <source>
        <dbReference type="EMBL" id="MCQ1531217.1"/>
    </source>
</evidence>
<organism evidence="3 4">
    <name type="scientific">Lutispora saccharofermentans</name>
    <dbReference type="NCBI Taxonomy" id="3024236"/>
    <lineage>
        <taxon>Bacteria</taxon>
        <taxon>Bacillati</taxon>
        <taxon>Bacillota</taxon>
        <taxon>Clostridia</taxon>
        <taxon>Lutisporales</taxon>
        <taxon>Lutisporaceae</taxon>
        <taxon>Lutispora</taxon>
    </lineage>
</organism>
<dbReference type="PANTHER" id="PTHR43794:SF11">
    <property type="entry name" value="AMIDOHYDROLASE-RELATED DOMAIN-CONTAINING PROTEIN"/>
    <property type="match status" value="1"/>
</dbReference>
<feature type="domain" description="Amidohydrolase-related" evidence="2">
    <location>
        <begin position="57"/>
        <end position="409"/>
    </location>
</feature>
<dbReference type="PANTHER" id="PTHR43794">
    <property type="entry name" value="AMINOHYDROLASE SSNA-RELATED"/>
    <property type="match status" value="1"/>
</dbReference>
<proteinExistence type="predicted"/>
<dbReference type="Proteomes" id="UP001651880">
    <property type="component" value="Unassembled WGS sequence"/>
</dbReference>
<dbReference type="Pfam" id="PF01979">
    <property type="entry name" value="Amidohydro_1"/>
    <property type="match status" value="1"/>
</dbReference>
<dbReference type="SUPFAM" id="SSF51338">
    <property type="entry name" value="Composite domain of metallo-dependent hydrolases"/>
    <property type="match status" value="1"/>
</dbReference>
<keyword evidence="1" id="KW-0378">Hydrolase</keyword>
<dbReference type="Gene3D" id="2.30.40.10">
    <property type="entry name" value="Urease, subunit C, domain 1"/>
    <property type="match status" value="1"/>
</dbReference>
<protein>
    <submittedName>
        <fullName evidence="3">Amidohydrolase family protein</fullName>
    </submittedName>
</protein>
<reference evidence="3 4" key="1">
    <citation type="submission" date="2021-10" db="EMBL/GenBank/DDBJ databases">
        <title>Lutispora strain m25 sp. nov., a thermophilic, non-spore-forming bacterium isolated from a lab-scale methanogenic bioreactor digesting anaerobic sludge.</title>
        <authorList>
            <person name="El Houari A."/>
            <person name="Mcdonald J."/>
        </authorList>
    </citation>
    <scope>NUCLEOTIDE SEQUENCE [LARGE SCALE GENOMIC DNA]</scope>
    <source>
        <strain evidence="4">m25</strain>
    </source>
</reference>
<dbReference type="EMBL" id="JAJEKE010000019">
    <property type="protein sequence ID" value="MCQ1531217.1"/>
    <property type="molecule type" value="Genomic_DNA"/>
</dbReference>
<accession>A0ABT1NJ40</accession>
<sequence length="441" mass="48953">MMILMEHGTIITVNPADDILTDGWILVENGHIVGIGTGDYDGRTEPNRRICAKNKAILPGIVDYHTHVCGSLFKALTEDMANGFYRLALPMEDVLTPDATYTMSMLGILEAVKGGVTCINDMYHYMDDTAKAVADMGIRGVLAHKIIERNLSRLCDLDYTLLPEEGQRRLEAGVRLVEKWHNTYGGRILCKLGPHAVDTISIPLAKKIVAEGERLGVGFHIHVAQKMQEVSFVRETYGLTPVEYLCETGLMRTDTVAAHCKFVTKRDIELLRKGGVTFAHCGETSGKRGALPPMKDIIDGGARFVFGTDWVTTDPWTNMRITIIADRLLGCTIDDMNARLALRKSTIEPAQALGIDSRVGSLEVGKEADIIMLDMNTANMTPVFDDPVTTIVYNANRHDVVFVMVQGDILMEDRVLLKQDEQAILREGQETADALYRQHHR</sequence>
<dbReference type="InterPro" id="IPR011059">
    <property type="entry name" value="Metal-dep_hydrolase_composite"/>
</dbReference>
<name>A0ABT1NJ40_9FIRM</name>
<comment type="caution">
    <text evidence="3">The sequence shown here is derived from an EMBL/GenBank/DDBJ whole genome shotgun (WGS) entry which is preliminary data.</text>
</comment>
<dbReference type="InterPro" id="IPR050287">
    <property type="entry name" value="MTA/SAH_deaminase"/>
</dbReference>
<dbReference type="SUPFAM" id="SSF51556">
    <property type="entry name" value="Metallo-dependent hydrolases"/>
    <property type="match status" value="1"/>
</dbReference>
<keyword evidence="4" id="KW-1185">Reference proteome</keyword>
<dbReference type="InterPro" id="IPR006680">
    <property type="entry name" value="Amidohydro-rel"/>
</dbReference>